<sequence length="207" mass="23581">MDQTRHVIRQMLTEAAPDHCALGTIYGGLPEGGWFQAYTEYEIGLQRIAEAVHCILGSLGSAVYAKASPLRIEVGHINEEMGIIRHVNEEYVRDVYREHLEVSKYKDESLESMQKAATRLRKRATRMKGSLQVEDPLYRAAADACYDVVIKLAEATLGILVVYERTGTLYYPLNNSKYREAVEHLDDSLRALVEQYGEDRPYNPSYY</sequence>
<accession>A0A0F9UUT1</accession>
<organism evidence="1">
    <name type="scientific">marine sediment metagenome</name>
    <dbReference type="NCBI Taxonomy" id="412755"/>
    <lineage>
        <taxon>unclassified sequences</taxon>
        <taxon>metagenomes</taxon>
        <taxon>ecological metagenomes</taxon>
    </lineage>
</organism>
<evidence type="ECO:0000313" key="1">
    <source>
        <dbReference type="EMBL" id="KKN96780.1"/>
    </source>
</evidence>
<dbReference type="EMBL" id="LAZR01000062">
    <property type="protein sequence ID" value="KKN96780.1"/>
    <property type="molecule type" value="Genomic_DNA"/>
</dbReference>
<comment type="caution">
    <text evidence="1">The sequence shown here is derived from an EMBL/GenBank/DDBJ whole genome shotgun (WGS) entry which is preliminary data.</text>
</comment>
<protein>
    <submittedName>
        <fullName evidence="1">Uncharacterized protein</fullName>
    </submittedName>
</protein>
<dbReference type="AlphaFoldDB" id="A0A0F9UUT1"/>
<proteinExistence type="predicted"/>
<name>A0A0F9UUT1_9ZZZZ</name>
<reference evidence="1" key="1">
    <citation type="journal article" date="2015" name="Nature">
        <title>Complex archaea that bridge the gap between prokaryotes and eukaryotes.</title>
        <authorList>
            <person name="Spang A."/>
            <person name="Saw J.H."/>
            <person name="Jorgensen S.L."/>
            <person name="Zaremba-Niedzwiedzka K."/>
            <person name="Martijn J."/>
            <person name="Lind A.E."/>
            <person name="van Eijk R."/>
            <person name="Schleper C."/>
            <person name="Guy L."/>
            <person name="Ettema T.J."/>
        </authorList>
    </citation>
    <scope>NUCLEOTIDE SEQUENCE</scope>
</reference>
<gene>
    <name evidence="1" type="ORF">LCGC14_0164240</name>
</gene>